<dbReference type="Proteomes" id="UP000028058">
    <property type="component" value="Unassembled WGS sequence"/>
</dbReference>
<keyword evidence="3" id="KW-1185">Reference proteome</keyword>
<keyword evidence="1" id="KW-1133">Transmembrane helix</keyword>
<dbReference type="AlphaFoldDB" id="A0A3S5IL92"/>
<protein>
    <submittedName>
        <fullName evidence="2">Uncharacterized protein</fullName>
    </submittedName>
</protein>
<organism evidence="2 3">
    <name type="scientific">Streptomyces xinghaiensis</name>
    <dbReference type="NCBI Taxonomy" id="1038928"/>
    <lineage>
        <taxon>Bacteria</taxon>
        <taxon>Bacillati</taxon>
        <taxon>Actinomycetota</taxon>
        <taxon>Actinomycetes</taxon>
        <taxon>Kitasatosporales</taxon>
        <taxon>Streptomycetaceae</taxon>
        <taxon>Streptomyces</taxon>
    </lineage>
</organism>
<feature type="transmembrane region" description="Helical" evidence="1">
    <location>
        <begin position="20"/>
        <end position="44"/>
    </location>
</feature>
<gene>
    <name evidence="2" type="ORF">SFRA_013875</name>
</gene>
<comment type="caution">
    <text evidence="2">The sequence shown here is derived from an EMBL/GenBank/DDBJ whole genome shotgun (WGS) entry which is preliminary data.</text>
</comment>
<name>A0A3S5IL92_9ACTN</name>
<reference evidence="2 3" key="1">
    <citation type="journal article" date="2014" name="Genome Announc.">
        <title>Draft Genome Sequence of Streptomyces fradiae ATCC 19609, a Strain Highly Sensitive to Antibiotics.</title>
        <authorList>
            <person name="Bekker O.B."/>
            <person name="Klimina K.M."/>
            <person name="Vatlin A.A."/>
            <person name="Zakharevich N.V."/>
            <person name="Kasianov A.S."/>
            <person name="Danilenko V.N."/>
        </authorList>
    </citation>
    <scope>NUCLEOTIDE SEQUENCE [LARGE SCALE GENOMIC DNA]</scope>
    <source>
        <strain evidence="2 3">ATCC 19609</strain>
    </source>
</reference>
<accession>A0A3S5IL92</accession>
<proteinExistence type="predicted"/>
<keyword evidence="1" id="KW-0812">Transmembrane</keyword>
<dbReference type="RefSeq" id="WP_078650106.1">
    <property type="nucleotide sequence ID" value="NZ_CP134822.1"/>
</dbReference>
<evidence type="ECO:0000313" key="2">
    <source>
        <dbReference type="EMBL" id="RKM96059.1"/>
    </source>
</evidence>
<keyword evidence="1" id="KW-0472">Membrane</keyword>
<dbReference type="EMBL" id="JNAD02000005">
    <property type="protein sequence ID" value="RKM96059.1"/>
    <property type="molecule type" value="Genomic_DNA"/>
</dbReference>
<feature type="transmembrane region" description="Helical" evidence="1">
    <location>
        <begin position="157"/>
        <end position="173"/>
    </location>
</feature>
<sequence length="174" mass="17968">MAPTKSKRRPAVRRAGESAYGLLLVGKQALMAAVALLVLIAGVFTSWDAAQHAMLTKGRERGTVTIERCDGDVCGGRFEPAAGEPAGADTERRTVTVVEAAGRERGERLPVAVKPGTDEAVRTGLGGVLHAWIPFAGSLLLAALVVAGGLRMRRTAWGLGLAGAALLGGAFLTL</sequence>
<feature type="transmembrane region" description="Helical" evidence="1">
    <location>
        <begin position="131"/>
        <end position="150"/>
    </location>
</feature>
<evidence type="ECO:0000256" key="1">
    <source>
        <dbReference type="SAM" id="Phobius"/>
    </source>
</evidence>
<dbReference type="OrthoDB" id="4332438at2"/>
<evidence type="ECO:0000313" key="3">
    <source>
        <dbReference type="Proteomes" id="UP000028058"/>
    </source>
</evidence>